<feature type="region of interest" description="Disordered" evidence="1">
    <location>
        <begin position="202"/>
        <end position="245"/>
    </location>
</feature>
<evidence type="ECO:0000313" key="3">
    <source>
        <dbReference type="Proteomes" id="UP000007431"/>
    </source>
</evidence>
<feature type="compositionally biased region" description="Basic residues" evidence="1">
    <location>
        <begin position="219"/>
        <end position="231"/>
    </location>
</feature>
<sequence>MSSSRLNLDFATSYHCISDRATACSTPAFPQDTSCITPAPLPFLPHLRRSSSSSGTNPPFDASSLLTRSSSRLKPGSWNPAAAFAAMSNKSTKPSAARASWRDVVANERVAAALDEVRETARPAGRANACTKQAITRIESAEPFALEPVEQMFDADVRAKAAEERIGEAEEPARQPEDITLQVQDTDRQRNDVIRHLEEFKDQLKSRSSRPSLALSLQTRRHHNPAGRRRSNSILPRTTATASRPPHATVLTRLQVAPPSMRPTCRLTAGRQFTRPAFPEALMVVQLQCITYVLYRCVERLLRSICVYEEIMPMILEANRQYFLTFEGSTYLLDDLSRSAETCRAPSKPLRILWPPSKILATLRVRQSYLKDLAKSTAQNQGSMLPSMISRPSPRALQPYHHGPTTAGRLDISDSASPTKTPLLATLRGECQVRRNRSSRSSIFPAAELGRPPASRAAATTVAHLVHCATSTTTGRHSTPRGVGMAAEAIGVPASTMATRVIACGGKLA</sequence>
<gene>
    <name evidence="2" type="ORF">SCHCODRAFT_106596</name>
</gene>
<dbReference type="RefSeq" id="XP_003034267.1">
    <property type="nucleotide sequence ID" value="XM_003034221.1"/>
</dbReference>
<feature type="region of interest" description="Disordered" evidence="1">
    <location>
        <begin position="381"/>
        <end position="415"/>
    </location>
</feature>
<keyword evidence="3" id="KW-1185">Reference proteome</keyword>
<feature type="non-terminal residue" evidence="2">
    <location>
        <position position="509"/>
    </location>
</feature>
<dbReference type="EMBL" id="GL377304">
    <property type="protein sequence ID" value="EFI99364.1"/>
    <property type="molecule type" value="Genomic_DNA"/>
</dbReference>
<feature type="compositionally biased region" description="Basic and acidic residues" evidence="1">
    <location>
        <begin position="166"/>
        <end position="177"/>
    </location>
</feature>
<organism evidence="3">
    <name type="scientific">Schizophyllum commune (strain H4-8 / FGSC 9210)</name>
    <name type="common">Split gill fungus</name>
    <dbReference type="NCBI Taxonomy" id="578458"/>
    <lineage>
        <taxon>Eukaryota</taxon>
        <taxon>Fungi</taxon>
        <taxon>Dikarya</taxon>
        <taxon>Basidiomycota</taxon>
        <taxon>Agaricomycotina</taxon>
        <taxon>Agaricomycetes</taxon>
        <taxon>Agaricomycetidae</taxon>
        <taxon>Agaricales</taxon>
        <taxon>Schizophyllaceae</taxon>
        <taxon>Schizophyllum</taxon>
    </lineage>
</organism>
<dbReference type="InParanoid" id="D8PZ33"/>
<evidence type="ECO:0000313" key="2">
    <source>
        <dbReference type="EMBL" id="EFI99364.1"/>
    </source>
</evidence>
<feature type="region of interest" description="Disordered" evidence="1">
    <location>
        <begin position="46"/>
        <end position="66"/>
    </location>
</feature>
<proteinExistence type="predicted"/>
<dbReference type="Proteomes" id="UP000007431">
    <property type="component" value="Unassembled WGS sequence"/>
</dbReference>
<feature type="compositionally biased region" description="Polar residues" evidence="1">
    <location>
        <begin position="232"/>
        <end position="242"/>
    </location>
</feature>
<accession>D8PZ33</accession>
<dbReference type="VEuPathDB" id="FungiDB:SCHCODRAFT_01170394"/>
<feature type="region of interest" description="Disordered" evidence="1">
    <location>
        <begin position="166"/>
        <end position="187"/>
    </location>
</feature>
<dbReference type="GeneID" id="9585314"/>
<evidence type="ECO:0000256" key="1">
    <source>
        <dbReference type="SAM" id="MobiDB-lite"/>
    </source>
</evidence>
<dbReference type="HOGENOM" id="CLU_535459_0_0_1"/>
<reference evidence="2 3" key="1">
    <citation type="journal article" date="2010" name="Nat. Biotechnol.">
        <title>Genome sequence of the model mushroom Schizophyllum commune.</title>
        <authorList>
            <person name="Ohm R.A."/>
            <person name="de Jong J.F."/>
            <person name="Lugones L.G."/>
            <person name="Aerts A."/>
            <person name="Kothe E."/>
            <person name="Stajich J.E."/>
            <person name="de Vries R.P."/>
            <person name="Record E."/>
            <person name="Levasseur A."/>
            <person name="Baker S.E."/>
            <person name="Bartholomew K.A."/>
            <person name="Coutinho P.M."/>
            <person name="Erdmann S."/>
            <person name="Fowler T.J."/>
            <person name="Gathman A.C."/>
            <person name="Lombard V."/>
            <person name="Henrissat B."/>
            <person name="Knabe N."/>
            <person name="Kuees U."/>
            <person name="Lilly W.W."/>
            <person name="Lindquist E."/>
            <person name="Lucas S."/>
            <person name="Magnuson J.K."/>
            <person name="Piumi F."/>
            <person name="Raudaskoski M."/>
            <person name="Salamov A."/>
            <person name="Schmutz J."/>
            <person name="Schwarze F.W.M.R."/>
            <person name="vanKuyk P.A."/>
            <person name="Horton J.S."/>
            <person name="Grigoriev I.V."/>
            <person name="Woesten H.A.B."/>
        </authorList>
    </citation>
    <scope>NUCLEOTIDE SEQUENCE [LARGE SCALE GENOMIC DNA]</scope>
    <source>
        <strain evidence="3">H4-8 / FGSC 9210</strain>
    </source>
</reference>
<protein>
    <submittedName>
        <fullName evidence="2">Uncharacterized protein</fullName>
    </submittedName>
</protein>
<dbReference type="KEGG" id="scm:SCHCO_01170394"/>
<name>D8PZ33_SCHCM</name>
<dbReference type="AlphaFoldDB" id="D8PZ33"/>